<dbReference type="PANTHER" id="PTHR33835:SF1">
    <property type="entry name" value="METALLO-BETA-LACTAMASE DOMAIN-CONTAINING PROTEIN"/>
    <property type="match status" value="1"/>
</dbReference>
<proteinExistence type="predicted"/>
<dbReference type="EMBL" id="CAUJNA010000630">
    <property type="protein sequence ID" value="CAJ1379436.1"/>
    <property type="molecule type" value="Genomic_DNA"/>
</dbReference>
<accession>A0AA36I347</accession>
<dbReference type="SUPFAM" id="SSF56281">
    <property type="entry name" value="Metallo-hydrolase/oxidoreductase"/>
    <property type="match status" value="1"/>
</dbReference>
<dbReference type="PANTHER" id="PTHR33835">
    <property type="entry name" value="YALI0C07656P"/>
    <property type="match status" value="1"/>
</dbReference>
<dbReference type="InterPro" id="IPR025638">
    <property type="entry name" value="DUF4336"/>
</dbReference>
<evidence type="ECO:0000259" key="2">
    <source>
        <dbReference type="Pfam" id="PF22600"/>
    </source>
</evidence>
<protein>
    <recommendedName>
        <fullName evidence="2">Poly(A) RNA polymerase mitochondrial-like central palm domain-containing protein</fullName>
    </recommendedName>
</protein>
<evidence type="ECO:0000313" key="3">
    <source>
        <dbReference type="EMBL" id="CAJ1379436.1"/>
    </source>
</evidence>
<reference evidence="3" key="1">
    <citation type="submission" date="2023-08" db="EMBL/GenBank/DDBJ databases">
        <authorList>
            <person name="Chen Y."/>
            <person name="Shah S."/>
            <person name="Dougan E. K."/>
            <person name="Thang M."/>
            <person name="Chan C."/>
        </authorList>
    </citation>
    <scope>NUCLEOTIDE SEQUENCE</scope>
</reference>
<name>A0AA36I347_9DINO</name>
<dbReference type="InterPro" id="IPR054708">
    <property type="entry name" value="MTPAP-like_central"/>
</dbReference>
<comment type="caution">
    <text evidence="3">The sequence shown here is derived from an EMBL/GenBank/DDBJ whole genome shotgun (WGS) entry which is preliminary data.</text>
</comment>
<feature type="domain" description="Poly(A) RNA polymerase mitochondrial-like central palm" evidence="2">
    <location>
        <begin position="337"/>
        <end position="423"/>
    </location>
</feature>
<keyword evidence="4" id="KW-1185">Reference proteome</keyword>
<dbReference type="SUPFAM" id="SSF81301">
    <property type="entry name" value="Nucleotidyltransferase"/>
    <property type="match status" value="1"/>
</dbReference>
<dbReference type="Proteomes" id="UP001178507">
    <property type="component" value="Unassembled WGS sequence"/>
</dbReference>
<sequence length="596" mass="66319">MAPLAVLFALSISALASASSTPWPNFKQLDPDGSVFEYVALQSAEEHNSTFAWLLSAVDEKAKSKYRDIDAQWQAGQLFVPCVWSRRMVLVKLSDGGVLVYSPVELLPDVELALRRLGGVRVIVLPNSQHAVHWEAWKHAWPEAHVILPPGIQIPSWANPLIVSPGEAPEPVKEILKDFRIEVIGQTGFPEIVLQHSSRTLLTCDFVYFGSTDKEDLTGRPQVGACTELYATAFVAPGPKEVLLPTYRLHLQEADKTNISRSLRTLLAWHPLKIASAHAGKVSAGGADEAAAILRGTWSWCVASKDFEDTCTECLSELQTICSSALSAEEFKVAPFDWTPDVQLEAFGSTRQKTALMSSDLDVRMSFQQFEVHGQERQLRYLRAVAAVPGRRFRVLKTIAARLPVLRLHFDARLEVDLTMGDSEGSGVDRWVRQLLDEEALGPAPLRFVRLAKAFSKKQGLVDAFGGFLNSTSWICLAVCFLQSERYLPCGDKATRLWPLQLTVGLMVRFFAFVEACNRSRISIRTGLVQRRKSSWSGGLPAHLYVEHPEKEGFNIASCLTEEGWLEILRKCRWARKQLSPKASPDLRKVVAEVFG</sequence>
<evidence type="ECO:0000313" key="4">
    <source>
        <dbReference type="Proteomes" id="UP001178507"/>
    </source>
</evidence>
<dbReference type="Gene3D" id="3.30.460.10">
    <property type="entry name" value="Beta Polymerase, domain 2"/>
    <property type="match status" value="1"/>
</dbReference>
<keyword evidence="1" id="KW-0732">Signal</keyword>
<dbReference type="InterPro" id="IPR043519">
    <property type="entry name" value="NT_sf"/>
</dbReference>
<dbReference type="SUPFAM" id="SSF81631">
    <property type="entry name" value="PAP/OAS1 substrate-binding domain"/>
    <property type="match status" value="1"/>
</dbReference>
<evidence type="ECO:0000256" key="1">
    <source>
        <dbReference type="SAM" id="SignalP"/>
    </source>
</evidence>
<feature type="chain" id="PRO_5041407348" description="Poly(A) RNA polymerase mitochondrial-like central palm domain-containing protein" evidence="1">
    <location>
        <begin position="19"/>
        <end position="596"/>
    </location>
</feature>
<organism evidence="3 4">
    <name type="scientific">Effrenium voratum</name>
    <dbReference type="NCBI Taxonomy" id="2562239"/>
    <lineage>
        <taxon>Eukaryota</taxon>
        <taxon>Sar</taxon>
        <taxon>Alveolata</taxon>
        <taxon>Dinophyceae</taxon>
        <taxon>Suessiales</taxon>
        <taxon>Symbiodiniaceae</taxon>
        <taxon>Effrenium</taxon>
    </lineage>
</organism>
<dbReference type="AlphaFoldDB" id="A0AA36I347"/>
<dbReference type="InterPro" id="IPR036866">
    <property type="entry name" value="RibonucZ/Hydroxyglut_hydro"/>
</dbReference>
<dbReference type="Pfam" id="PF22600">
    <property type="entry name" value="MTPAP-like_central"/>
    <property type="match status" value="1"/>
</dbReference>
<feature type="signal peptide" evidence="1">
    <location>
        <begin position="1"/>
        <end position="18"/>
    </location>
</feature>
<dbReference type="Gene3D" id="1.10.1410.10">
    <property type="match status" value="1"/>
</dbReference>
<gene>
    <name evidence="3" type="ORF">EVOR1521_LOCUS7681</name>
</gene>